<gene>
    <name evidence="3" type="ORF">RNC47_34500</name>
</gene>
<evidence type="ECO:0000256" key="2">
    <source>
        <dbReference type="SAM" id="Phobius"/>
    </source>
</evidence>
<protein>
    <recommendedName>
        <fullName evidence="5">Integral membrane protein</fullName>
    </recommendedName>
</protein>
<sequence>MSYGDDYDDTRARGVPAGTRTRLPEQREPATRRQPASTGRGLAAVIGVVVLLLGAIVFANQTRDEGNGGGGGGSSETDGGGDRAQPTAPSGQPPVDTSTNGIPVGHPQTEQGAQSAAANYAVALGGTEMFDPTRRPTIVDTVYAPEVAAAQAAEYERTYSDPDFLTRIGLTEAGAAPAGTTFVARVNPVGTNTVQYEGDTARVAVWYSTLFGLAGADSRNPVTEGWYTTTYDLVWVEGDWKITAFDEQEGPAPVGRDQRASTAEEMADAVEQFGGFTYAR</sequence>
<evidence type="ECO:0008006" key="5">
    <source>
        <dbReference type="Google" id="ProtNLM"/>
    </source>
</evidence>
<keyword evidence="2" id="KW-0472">Membrane</keyword>
<evidence type="ECO:0000313" key="4">
    <source>
        <dbReference type="Proteomes" id="UP001183420"/>
    </source>
</evidence>
<feature type="compositionally biased region" description="Polar residues" evidence="1">
    <location>
        <begin position="87"/>
        <end position="101"/>
    </location>
</feature>
<feature type="compositionally biased region" description="Basic and acidic residues" evidence="1">
    <location>
        <begin position="22"/>
        <end position="31"/>
    </location>
</feature>
<proteinExistence type="predicted"/>
<evidence type="ECO:0000256" key="1">
    <source>
        <dbReference type="SAM" id="MobiDB-lite"/>
    </source>
</evidence>
<keyword evidence="4" id="KW-1185">Reference proteome</keyword>
<keyword evidence="2" id="KW-1133">Transmembrane helix</keyword>
<evidence type="ECO:0000313" key="3">
    <source>
        <dbReference type="EMBL" id="MDT0323426.1"/>
    </source>
</evidence>
<reference evidence="4" key="1">
    <citation type="submission" date="2023-07" db="EMBL/GenBank/DDBJ databases">
        <title>30 novel species of actinomycetes from the DSMZ collection.</title>
        <authorList>
            <person name="Nouioui I."/>
        </authorList>
    </citation>
    <scope>NUCLEOTIDE SEQUENCE [LARGE SCALE GENOMIC DNA]</scope>
    <source>
        <strain evidence="4">DSM 44918</strain>
    </source>
</reference>
<feature type="transmembrane region" description="Helical" evidence="2">
    <location>
        <begin position="41"/>
        <end position="59"/>
    </location>
</feature>
<dbReference type="EMBL" id="JAVREM010000108">
    <property type="protein sequence ID" value="MDT0323426.1"/>
    <property type="molecule type" value="Genomic_DNA"/>
</dbReference>
<keyword evidence="2" id="KW-0812">Transmembrane</keyword>
<comment type="caution">
    <text evidence="3">The sequence shown here is derived from an EMBL/GenBank/DDBJ whole genome shotgun (WGS) entry which is preliminary data.</text>
</comment>
<accession>A0ABU2M0Q2</accession>
<dbReference type="Proteomes" id="UP001183420">
    <property type="component" value="Unassembled WGS sequence"/>
</dbReference>
<organism evidence="3 4">
    <name type="scientific">Streptomyces millisiae</name>
    <dbReference type="NCBI Taxonomy" id="3075542"/>
    <lineage>
        <taxon>Bacteria</taxon>
        <taxon>Bacillati</taxon>
        <taxon>Actinomycetota</taxon>
        <taxon>Actinomycetes</taxon>
        <taxon>Kitasatosporales</taxon>
        <taxon>Streptomycetaceae</taxon>
        <taxon>Streptomyces</taxon>
    </lineage>
</organism>
<name>A0ABU2M0Q2_9ACTN</name>
<feature type="region of interest" description="Disordered" evidence="1">
    <location>
        <begin position="1"/>
        <end position="38"/>
    </location>
</feature>
<feature type="region of interest" description="Disordered" evidence="1">
    <location>
        <begin position="62"/>
        <end position="116"/>
    </location>
</feature>
<dbReference type="RefSeq" id="WP_311604627.1">
    <property type="nucleotide sequence ID" value="NZ_JAVREM010000108.1"/>
</dbReference>